<dbReference type="AlphaFoldDB" id="A0AB36EJS2"/>
<feature type="transmembrane region" description="Helical" evidence="1">
    <location>
        <begin position="6"/>
        <end position="30"/>
    </location>
</feature>
<dbReference type="Proteomes" id="UP000093451">
    <property type="component" value="Unassembled WGS sequence"/>
</dbReference>
<organism evidence="2 3">
    <name type="scientific">Agrobacterium tumefaciens</name>
    <dbReference type="NCBI Taxonomy" id="358"/>
    <lineage>
        <taxon>Bacteria</taxon>
        <taxon>Pseudomonadati</taxon>
        <taxon>Pseudomonadota</taxon>
        <taxon>Alphaproteobacteria</taxon>
        <taxon>Hyphomicrobiales</taxon>
        <taxon>Rhizobiaceae</taxon>
        <taxon>Rhizobium/Agrobacterium group</taxon>
        <taxon>Agrobacterium</taxon>
        <taxon>Agrobacterium tumefaciens complex</taxon>
    </lineage>
</organism>
<sequence length="104" mass="11431">MTRKYWLPALISCAVLMVLFIWIAGVRIFVVQPIGALPKGVTAVVINIRGLNFIDSPDAFCSRNGSPNLLCRGMAIGRVAKEGKILLRLPYSKILYHLSGAPDY</sequence>
<comment type="caution">
    <text evidence="2">The sequence shown here is derived from an EMBL/GenBank/DDBJ whole genome shotgun (WGS) entry which is preliminary data.</text>
</comment>
<accession>A0AB36EJS2</accession>
<evidence type="ECO:0000256" key="1">
    <source>
        <dbReference type="SAM" id="Phobius"/>
    </source>
</evidence>
<name>A0AB36EJS2_AGRTU</name>
<keyword evidence="1" id="KW-0812">Transmembrane</keyword>
<evidence type="ECO:0000313" key="2">
    <source>
        <dbReference type="EMBL" id="OCJ38024.1"/>
    </source>
</evidence>
<proteinExistence type="predicted"/>
<keyword evidence="1" id="KW-0472">Membrane</keyword>
<evidence type="ECO:0000313" key="3">
    <source>
        <dbReference type="Proteomes" id="UP000093451"/>
    </source>
</evidence>
<keyword evidence="1" id="KW-1133">Transmembrane helix</keyword>
<protein>
    <submittedName>
        <fullName evidence="2">Uncharacterized protein</fullName>
    </submittedName>
</protein>
<gene>
    <name evidence="2" type="ORF">A6U91_07490</name>
</gene>
<dbReference type="RefSeq" id="WP_065687941.1">
    <property type="nucleotide sequence ID" value="NZ_LXKT01000013.1"/>
</dbReference>
<dbReference type="EMBL" id="LXKT01000013">
    <property type="protein sequence ID" value="OCJ38024.1"/>
    <property type="molecule type" value="Genomic_DNA"/>
</dbReference>
<reference evidence="2 3" key="1">
    <citation type="journal article" date="2016" name="PeerJ">
        <title>Gall-ID: tools for genotyping gall-causing phytopathogenic bacteria.</title>
        <authorList>
            <person name="Davis E.W.II."/>
            <person name="Weisberg A.J."/>
            <person name="Tabima J.F."/>
            <person name="Grunwald N.J."/>
            <person name="Chang J.H."/>
        </authorList>
    </citation>
    <scope>NUCLEOTIDE SEQUENCE [LARGE SCALE GENOMIC DNA]</scope>
    <source>
        <strain evidence="2 3">N2/73</strain>
    </source>
</reference>